<proteinExistence type="predicted"/>
<feature type="region of interest" description="Disordered" evidence="1">
    <location>
        <begin position="1546"/>
        <end position="1581"/>
    </location>
</feature>
<feature type="compositionally biased region" description="Basic and acidic residues" evidence="1">
    <location>
        <begin position="89"/>
        <end position="109"/>
    </location>
</feature>
<accession>A0A2N9IAA7</accession>
<feature type="region of interest" description="Disordered" evidence="1">
    <location>
        <begin position="72"/>
        <end position="109"/>
    </location>
</feature>
<name>A0A2N9IAA7_FAGSY</name>
<feature type="region of interest" description="Disordered" evidence="1">
    <location>
        <begin position="133"/>
        <end position="234"/>
    </location>
</feature>
<dbReference type="Gene3D" id="3.30.1490.40">
    <property type="match status" value="1"/>
</dbReference>
<evidence type="ECO:0000256" key="1">
    <source>
        <dbReference type="SAM" id="MobiDB-lite"/>
    </source>
</evidence>
<evidence type="ECO:0000259" key="2">
    <source>
        <dbReference type="PROSITE" id="PS50829"/>
    </source>
</evidence>
<organism evidence="3">
    <name type="scientific">Fagus sylvatica</name>
    <name type="common">Beechnut</name>
    <dbReference type="NCBI Taxonomy" id="28930"/>
    <lineage>
        <taxon>Eukaryota</taxon>
        <taxon>Viridiplantae</taxon>
        <taxon>Streptophyta</taxon>
        <taxon>Embryophyta</taxon>
        <taxon>Tracheophyta</taxon>
        <taxon>Spermatophyta</taxon>
        <taxon>Magnoliopsida</taxon>
        <taxon>eudicotyledons</taxon>
        <taxon>Gunneridae</taxon>
        <taxon>Pentapetalae</taxon>
        <taxon>rosids</taxon>
        <taxon>fabids</taxon>
        <taxon>Fagales</taxon>
        <taxon>Fagaceae</taxon>
        <taxon>Fagus</taxon>
    </lineage>
</organism>
<dbReference type="InterPro" id="IPR003169">
    <property type="entry name" value="GYF"/>
</dbReference>
<feature type="compositionally biased region" description="Polar residues" evidence="1">
    <location>
        <begin position="143"/>
        <end position="155"/>
    </location>
</feature>
<reference evidence="3" key="1">
    <citation type="submission" date="2018-02" db="EMBL/GenBank/DDBJ databases">
        <authorList>
            <person name="Cohen D.B."/>
            <person name="Kent A.D."/>
        </authorList>
    </citation>
    <scope>NUCLEOTIDE SEQUENCE</scope>
</reference>
<dbReference type="PROSITE" id="PS50829">
    <property type="entry name" value="GYF"/>
    <property type="match status" value="1"/>
</dbReference>
<dbReference type="SMART" id="SM00444">
    <property type="entry name" value="GYF"/>
    <property type="match status" value="1"/>
</dbReference>
<feature type="region of interest" description="Disordered" evidence="1">
    <location>
        <begin position="1091"/>
        <end position="1119"/>
    </location>
</feature>
<dbReference type="Pfam" id="PF02213">
    <property type="entry name" value="GYF"/>
    <property type="match status" value="1"/>
</dbReference>
<dbReference type="SUPFAM" id="SSF55277">
    <property type="entry name" value="GYF domain"/>
    <property type="match status" value="1"/>
</dbReference>
<sequence length="1636" mass="180967">MADDGKVNLPNDLNLSKTTDEAIGGNGEDKTLLGLLDVSKDQVVSESNIPLSPQWLYAKPVDAKAITTGILGEVGAPGSLPHGSSTDPSLKDSWRLDGSQEKKDWRRAAPEVEISRRWREEERDTGILGRRDRRKEDRHADVISTSENRALSSTDRWQDSRSSGHESRRDNKWSSRWGPDDKEKNSRTERRTDIEEDSHTDKQSFVSSNRSASERDVDSRDKWRPRHRMEAHAGGLAAHRTAPGFGLERGRVGGTNVGFAQGRGRSNSASSIGSVLVNKNNSILGKSGPTEDLYIYPRGKLLDIYRKKMSDPTFNDMPDGMEHVSPITQVGSIEPLAFVAPDAEVEVVFGDIWKGKINSSGVSRNSFRGKNGGSNDNISGICDMTLGELRQSSTSNTEENVESYGGTNLNNSCQVTGAMLLDTCGSQLDRAEERDAYKEEQNFPAAVGVVVTNGLMSTVSEGYDCSSVNEIRCPSSTAAELKSSENQQAAEVAVLKHFKLKGMESATSFEIGSQLPDDSSSLFAFSSLQQIESSNQQHVNSKEEANLMGSDILPEEFSLYYLDPQGETQGPFLGVDIIKWFEQGYYGPELLVRLSDAPDGSPFQELGSVMPHLRFRSGSASSSDLITNLEPSFAVGGILGENIAASSSALDYNDCTVINDQKSASSGLEATSGVSDQSRVPNHGYYSELQYSDDHSFQNFVTKDDEVLFPGRPRSSNGNPLQRPSTDIHGSFSNSIRHPSLANEFSETSIHNHQDDNLHPFGLSMSELKDSCHMQCAQSSNMSASMGSLDDPHLSRMEQEYNGFDMTEHLMPQRLQMEQLQQQNLLSHPFRHVIGLGVENSSGLTVPQSKNPNFQQAVHHPEPDLEHILALQRQFELQQQHQLQQQQVHLHEMKLRQQQQQQCQIQQLLHHQISHPGYGQSNVDPLRDNLFDQIQLKKHLLHELQLNSHSSRHLDPMLEKIIQAKVGQNAVQGRQADVLDLVLQANHGNTIALEQQLRLQQEQSQVQQLSMALRQQLGLEGERHNGGPWPVNEAGQFFRNPASHQQAMSAGFNSSDFCLQQNRLSSHEQLSNLNWNHALQEQLQQGVYEPSSMSFGRSMPLPTSAPGMNLDSVKTSSHGLDPHERQLYRHSDDQLGSFSSDFPSHPKTVSNEYYASHLDAIQSCRSGNNGWVENSWIEAQKQQLHLEALQQRKELEATVSFEDSNVWASAGGDENSKRGLKDLHQKMVLQSAQLSEIDYRHSLLSSRSQETFLLNSESNSSNFPFNLPPDQQLCLNDSFMERPQVSNSSAFLQDHFVGGAVNEQKFHNLGKSESSPFGSSSGALVKDQSFLLGTKDTSHTCYVNSSLIGKSATDKDLLELEGKMGKRHGSKGMILMSRSASEMAENLSEQTETALGRELPINAHSRHSSLSSAGGDGGGLFRYEMGLDKSLRGEDICNDRVKCSFECSQSPAICLQFREVIWQQSITPPLVLLELVNHDVWCLNCLVNRVGKLENDDATLPSTSTKGFDNTFHMCPPVSWLPSSNDVLSEAASASLVKPKNAMGIATSDEGRHDSVGNPASTRVGEPKASRKKDVHFQRTSSCSDASVSETSFIDMLKKPVLPETDAASGAPSETYDGWHTSWAKWQKEREERKTD</sequence>
<gene>
    <name evidence="3" type="ORF">FSB_LOCUS50779</name>
</gene>
<feature type="compositionally biased region" description="Basic and acidic residues" evidence="1">
    <location>
        <begin position="212"/>
        <end position="222"/>
    </location>
</feature>
<feature type="compositionally biased region" description="Basic and acidic residues" evidence="1">
    <location>
        <begin position="156"/>
        <end position="202"/>
    </location>
</feature>
<protein>
    <recommendedName>
        <fullName evidence="2">GYF domain-containing protein</fullName>
    </recommendedName>
</protein>
<feature type="region of interest" description="Disordered" evidence="1">
    <location>
        <begin position="1"/>
        <end position="27"/>
    </location>
</feature>
<feature type="domain" description="GYF" evidence="2">
    <location>
        <begin position="556"/>
        <end position="607"/>
    </location>
</feature>
<dbReference type="EMBL" id="OIVN01005545">
    <property type="protein sequence ID" value="SPD22897.1"/>
    <property type="molecule type" value="Genomic_DNA"/>
</dbReference>
<dbReference type="PANTHER" id="PTHR46992:SF1">
    <property type="entry name" value="GYF DOMAIN-CONTAINING PROTEIN"/>
    <property type="match status" value="1"/>
</dbReference>
<evidence type="ECO:0000313" key="3">
    <source>
        <dbReference type="EMBL" id="SPD22897.1"/>
    </source>
</evidence>
<dbReference type="PANTHER" id="PTHR46992">
    <property type="entry name" value="GYF DOMAIN-CONTAINING PROTEIN"/>
    <property type="match status" value="1"/>
</dbReference>
<dbReference type="InterPro" id="IPR035445">
    <property type="entry name" value="GYF-like_dom_sf"/>
</dbReference>